<evidence type="ECO:0000259" key="4">
    <source>
        <dbReference type="PROSITE" id="PS50222"/>
    </source>
</evidence>
<evidence type="ECO:0000256" key="2">
    <source>
        <dbReference type="ARBA" id="ARBA00022737"/>
    </source>
</evidence>
<dbReference type="SMART" id="SM00054">
    <property type="entry name" value="EFh"/>
    <property type="match status" value="4"/>
</dbReference>
<dbReference type="Proteomes" id="UP001162480">
    <property type="component" value="Chromosome 1"/>
</dbReference>
<dbReference type="InterPro" id="IPR018247">
    <property type="entry name" value="EF_Hand_1_Ca_BS"/>
</dbReference>
<proteinExistence type="predicted"/>
<dbReference type="SUPFAM" id="SSF47473">
    <property type="entry name" value="EF-hand"/>
    <property type="match status" value="1"/>
</dbReference>
<keyword evidence="1" id="KW-0479">Metal-binding</keyword>
<evidence type="ECO:0000256" key="1">
    <source>
        <dbReference type="ARBA" id="ARBA00022723"/>
    </source>
</evidence>
<dbReference type="Pfam" id="PF13499">
    <property type="entry name" value="EF-hand_7"/>
    <property type="match status" value="2"/>
</dbReference>
<feature type="domain" description="EF-hand" evidence="4">
    <location>
        <begin position="1"/>
        <end position="36"/>
    </location>
</feature>
<dbReference type="InterPro" id="IPR011992">
    <property type="entry name" value="EF-hand-dom_pair"/>
</dbReference>
<name>A0AA36AGQ5_OCTVU</name>
<gene>
    <name evidence="5" type="ORF">OCTVUL_1B011596</name>
</gene>
<dbReference type="PROSITE" id="PS50222">
    <property type="entry name" value="EF_HAND_2"/>
    <property type="match status" value="2"/>
</dbReference>
<dbReference type="AlphaFoldDB" id="A0AA36AGQ5"/>
<keyword evidence="6" id="KW-1185">Reference proteome</keyword>
<evidence type="ECO:0000313" key="5">
    <source>
        <dbReference type="EMBL" id="CAI9715183.1"/>
    </source>
</evidence>
<dbReference type="EMBL" id="OX597814">
    <property type="protein sequence ID" value="CAI9715183.1"/>
    <property type="molecule type" value="Genomic_DNA"/>
</dbReference>
<keyword evidence="2" id="KW-0677">Repeat</keyword>
<dbReference type="FunFam" id="1.10.238.10:FF:000003">
    <property type="entry name" value="Calmodulin A"/>
    <property type="match status" value="1"/>
</dbReference>
<organism evidence="5 6">
    <name type="scientific">Octopus vulgaris</name>
    <name type="common">Common octopus</name>
    <dbReference type="NCBI Taxonomy" id="6645"/>
    <lineage>
        <taxon>Eukaryota</taxon>
        <taxon>Metazoa</taxon>
        <taxon>Spiralia</taxon>
        <taxon>Lophotrochozoa</taxon>
        <taxon>Mollusca</taxon>
        <taxon>Cephalopoda</taxon>
        <taxon>Coleoidea</taxon>
        <taxon>Octopodiformes</taxon>
        <taxon>Octopoda</taxon>
        <taxon>Incirrata</taxon>
        <taxon>Octopodidae</taxon>
        <taxon>Octopus</taxon>
    </lineage>
</organism>
<dbReference type="GO" id="GO:0005509">
    <property type="term" value="F:calcium ion binding"/>
    <property type="evidence" value="ECO:0007669"/>
    <property type="project" value="InterPro"/>
</dbReference>
<dbReference type="InterPro" id="IPR002048">
    <property type="entry name" value="EF_hand_dom"/>
</dbReference>
<evidence type="ECO:0000256" key="3">
    <source>
        <dbReference type="ARBA" id="ARBA00022837"/>
    </source>
</evidence>
<reference evidence="5" key="1">
    <citation type="submission" date="2023-08" db="EMBL/GenBank/DDBJ databases">
        <authorList>
            <person name="Alioto T."/>
            <person name="Alioto T."/>
            <person name="Gomez Garrido J."/>
        </authorList>
    </citation>
    <scope>NUCLEOTIDE SEQUENCE</scope>
</reference>
<protein>
    <submittedName>
        <fullName evidence="5">Calcium-dependent protein kinase 2-like</fullName>
    </submittedName>
</protein>
<sequence length="138" mass="15967">MCDINWSEVFEEIDTNGNGVVEVEELFDHLSKVFPSISRYTVESDLEEYDTNKDGEVTKAEFVRAMYKRYLQDPDDLELAFKTFDTDNSGYLSKEELTAAMKKMCMDHSSENIQKIITSVSKDDQIDYKEFVKAAMEL</sequence>
<dbReference type="PROSITE" id="PS00018">
    <property type="entry name" value="EF_HAND_1"/>
    <property type="match status" value="2"/>
</dbReference>
<feature type="domain" description="EF-hand" evidence="4">
    <location>
        <begin position="72"/>
        <end position="107"/>
    </location>
</feature>
<evidence type="ECO:0000313" key="6">
    <source>
        <dbReference type="Proteomes" id="UP001162480"/>
    </source>
</evidence>
<dbReference type="Gene3D" id="1.10.238.10">
    <property type="entry name" value="EF-hand"/>
    <property type="match status" value="2"/>
</dbReference>
<accession>A0AA36AGQ5</accession>
<dbReference type="PANTHER" id="PTHR45942">
    <property type="entry name" value="PROTEIN PHOSPATASE 3 REGULATORY SUBUNIT B ALPHA ISOFORM TYPE 1"/>
    <property type="match status" value="1"/>
</dbReference>
<keyword evidence="3" id="KW-0106">Calcium</keyword>
<dbReference type="GO" id="GO:0016301">
    <property type="term" value="F:kinase activity"/>
    <property type="evidence" value="ECO:0007669"/>
    <property type="project" value="UniProtKB-KW"/>
</dbReference>